<comment type="subcellular location">
    <subcellularLocation>
        <location evidence="1">Secreted</location>
    </subcellularLocation>
</comment>
<evidence type="ECO:0000256" key="1">
    <source>
        <dbReference type="ARBA" id="ARBA00004613"/>
    </source>
</evidence>
<protein>
    <recommendedName>
        <fullName evidence="11">Subtilisin inhibitor domain-containing protein</fullName>
    </recommendedName>
</protein>
<dbReference type="Gene3D" id="3.30.350.10">
    <property type="entry name" value="Subtilisin inhibitor-like"/>
    <property type="match status" value="1"/>
</dbReference>
<gene>
    <name evidence="12" type="ORF">IW256_007612</name>
</gene>
<dbReference type="PROSITE" id="PS00999">
    <property type="entry name" value="SSI"/>
    <property type="match status" value="1"/>
</dbReference>
<keyword evidence="6 8" id="KW-0722">Serine protease inhibitor</keyword>
<keyword evidence="13" id="KW-1185">Reference proteome</keyword>
<comment type="caution">
    <text evidence="12">The sequence shown here is derived from an EMBL/GenBank/DDBJ whole genome shotgun (WGS) entry which is preliminary data.</text>
</comment>
<dbReference type="InterPro" id="IPR023549">
    <property type="entry name" value="Subtilisin_inhibitor"/>
</dbReference>
<evidence type="ECO:0000256" key="9">
    <source>
        <dbReference type="SAM" id="MobiDB-lite"/>
    </source>
</evidence>
<feature type="domain" description="Subtilisin inhibitor" evidence="11">
    <location>
        <begin position="58"/>
        <end position="144"/>
    </location>
</feature>
<comment type="similarity">
    <text evidence="2 8">Belongs to the protease inhibitor I16 (SSI) family.</text>
</comment>
<evidence type="ECO:0000256" key="7">
    <source>
        <dbReference type="ARBA" id="ARBA00023157"/>
    </source>
</evidence>
<dbReference type="EMBL" id="JADOUA010000001">
    <property type="protein sequence ID" value="MBG6093499.1"/>
    <property type="molecule type" value="Genomic_DNA"/>
</dbReference>
<dbReference type="InterPro" id="IPR000691">
    <property type="entry name" value="Prot_inh_I16_SSI"/>
</dbReference>
<accession>A0A931GUT2</accession>
<evidence type="ECO:0000256" key="6">
    <source>
        <dbReference type="ARBA" id="ARBA00022900"/>
    </source>
</evidence>
<evidence type="ECO:0000259" key="11">
    <source>
        <dbReference type="Pfam" id="PF00720"/>
    </source>
</evidence>
<name>A0A931GUT2_9ACTN</name>
<evidence type="ECO:0000256" key="4">
    <source>
        <dbReference type="ARBA" id="ARBA00022525"/>
    </source>
</evidence>
<dbReference type="Pfam" id="PF00720">
    <property type="entry name" value="SSI"/>
    <property type="match status" value="1"/>
</dbReference>
<dbReference type="PRINTS" id="PR00294">
    <property type="entry name" value="SSBTLNINHBTR"/>
</dbReference>
<keyword evidence="7" id="KW-1015">Disulfide bond</keyword>
<organism evidence="12 13">
    <name type="scientific">Actinomadura viridis</name>
    <dbReference type="NCBI Taxonomy" id="58110"/>
    <lineage>
        <taxon>Bacteria</taxon>
        <taxon>Bacillati</taxon>
        <taxon>Actinomycetota</taxon>
        <taxon>Actinomycetes</taxon>
        <taxon>Streptosporangiales</taxon>
        <taxon>Thermomonosporaceae</taxon>
        <taxon>Actinomadura</taxon>
    </lineage>
</organism>
<dbReference type="InterPro" id="IPR020054">
    <property type="entry name" value="Prot_inh_SSI_I16_CS"/>
</dbReference>
<dbReference type="SUPFAM" id="SSF55399">
    <property type="entry name" value="Subtilisin inhibitor"/>
    <property type="match status" value="1"/>
</dbReference>
<feature type="chain" id="PRO_5037449883" description="Subtilisin inhibitor domain-containing protein" evidence="10">
    <location>
        <begin position="25"/>
        <end position="158"/>
    </location>
</feature>
<comment type="subunit">
    <text evidence="3">Homodimer.</text>
</comment>
<evidence type="ECO:0000256" key="3">
    <source>
        <dbReference type="ARBA" id="ARBA00011738"/>
    </source>
</evidence>
<evidence type="ECO:0000313" key="13">
    <source>
        <dbReference type="Proteomes" id="UP000614047"/>
    </source>
</evidence>
<evidence type="ECO:0000313" key="12">
    <source>
        <dbReference type="EMBL" id="MBG6093499.1"/>
    </source>
</evidence>
<proteinExistence type="inferred from homology"/>
<reference evidence="12" key="1">
    <citation type="submission" date="2020-11" db="EMBL/GenBank/DDBJ databases">
        <title>Sequencing the genomes of 1000 actinobacteria strains.</title>
        <authorList>
            <person name="Klenk H.-P."/>
        </authorList>
    </citation>
    <scope>NUCLEOTIDE SEQUENCE</scope>
    <source>
        <strain evidence="12">DSM 43175</strain>
    </source>
</reference>
<dbReference type="GO" id="GO:0004867">
    <property type="term" value="F:serine-type endopeptidase inhibitor activity"/>
    <property type="evidence" value="ECO:0007669"/>
    <property type="project" value="UniProtKB-KW"/>
</dbReference>
<dbReference type="AlphaFoldDB" id="A0A931GUT2"/>
<feature type="signal peptide" evidence="10">
    <location>
        <begin position="1"/>
        <end position="24"/>
    </location>
</feature>
<evidence type="ECO:0000256" key="2">
    <source>
        <dbReference type="ARBA" id="ARBA00010472"/>
    </source>
</evidence>
<evidence type="ECO:0000256" key="10">
    <source>
        <dbReference type="SAM" id="SignalP"/>
    </source>
</evidence>
<evidence type="ECO:0000256" key="5">
    <source>
        <dbReference type="ARBA" id="ARBA00022690"/>
    </source>
</evidence>
<dbReference type="InterPro" id="IPR036819">
    <property type="entry name" value="Subtilisin_inhibitor-like_sf"/>
</dbReference>
<dbReference type="RefSeq" id="WP_197015550.1">
    <property type="nucleotide sequence ID" value="NZ_BAABES010000003.1"/>
</dbReference>
<evidence type="ECO:0000256" key="8">
    <source>
        <dbReference type="RuleBase" id="RU003471"/>
    </source>
</evidence>
<keyword evidence="10" id="KW-0732">Signal</keyword>
<keyword evidence="5 8" id="KW-0646">Protease inhibitor</keyword>
<sequence>MPHLVATALTGAALALLPPVPASAFATDRTPSGAAPAAPAAAPSALPVPVATPERHAAARLRLTLSRPGDKAAAARNITLHCGPDGGDHPRAARACAELRRSRGEIEHRPAARTACMMIYSPVIAEATGHWQGRPVRFRNEYANDCVLASRTGSIFRF</sequence>
<keyword evidence="4" id="KW-0964">Secreted</keyword>
<dbReference type="Proteomes" id="UP000614047">
    <property type="component" value="Unassembled WGS sequence"/>
</dbReference>
<dbReference type="GO" id="GO:0005576">
    <property type="term" value="C:extracellular region"/>
    <property type="evidence" value="ECO:0007669"/>
    <property type="project" value="UniProtKB-SubCell"/>
</dbReference>
<feature type="region of interest" description="Disordered" evidence="9">
    <location>
        <begin position="28"/>
        <end position="48"/>
    </location>
</feature>